<name>D3T1G7_NATMM</name>
<dbReference type="KEGG" id="nmg:Nmag_3885"/>
<dbReference type="Proteomes" id="UP000001879">
    <property type="component" value="Plasmid pNMAG01"/>
</dbReference>
<keyword evidence="2" id="KW-1185">Reference proteome</keyword>
<dbReference type="EMBL" id="CP001933">
    <property type="protein sequence ID" value="ADD07426.1"/>
    <property type="molecule type" value="Genomic_DNA"/>
</dbReference>
<reference evidence="1 2" key="2">
    <citation type="journal article" date="2012" name="BMC Genomics">
        <title>A comparative genomics perspective on the genetic content of the alkaliphilic haloarchaeon Natrialba magadii ATCC 43099T.</title>
        <authorList>
            <person name="Siddaramappa S."/>
            <person name="Challacombe J.F."/>
            <person name="Decastro R.E."/>
            <person name="Pfeiffer F."/>
            <person name="Sastre D.E."/>
            <person name="Gimenez M.I."/>
            <person name="Paggi R.A."/>
            <person name="Detter J.C."/>
            <person name="Davenport K.W."/>
            <person name="Goodwin L.A."/>
            <person name="Kyrpides N."/>
            <person name="Tapia R."/>
            <person name="Pitluck S."/>
            <person name="Lucas S."/>
            <person name="Woyke T."/>
            <person name="Maupin-Furlow J.A."/>
        </authorList>
    </citation>
    <scope>NUCLEOTIDE SEQUENCE [LARGE SCALE GENOMIC DNA]</scope>
    <source>
        <strain evidence="2">ATCC 43099 / DSM 3394 / CCM 3739 / CIP 104546 / IAM 13178 / JCM 8861 / NBRC 102185 / NCIMB 2190 / MS3</strain>
    </source>
</reference>
<dbReference type="HOGENOM" id="CLU_3163219_0_0_2"/>
<keyword evidence="1" id="KW-0614">Plasmid</keyword>
<accession>D3T1G7</accession>
<dbReference type="AlphaFoldDB" id="D3T1G7"/>
<organism evidence="1 2">
    <name type="scientific">Natrialba magadii (strain ATCC 43099 / DSM 3394 / CCM 3739 / CIP 104546 / IAM 13178 / JCM 8861 / NBRC 102185 / NCIMB 2190 / MS3)</name>
    <name type="common">Natronobacterium magadii</name>
    <dbReference type="NCBI Taxonomy" id="547559"/>
    <lineage>
        <taxon>Archaea</taxon>
        <taxon>Methanobacteriati</taxon>
        <taxon>Methanobacteriota</taxon>
        <taxon>Stenosarchaea group</taxon>
        <taxon>Halobacteria</taxon>
        <taxon>Halobacteriales</taxon>
        <taxon>Natrialbaceae</taxon>
        <taxon>Natrialba</taxon>
    </lineage>
</organism>
<protein>
    <submittedName>
        <fullName evidence="1">Uncharacterized protein</fullName>
    </submittedName>
</protein>
<gene>
    <name evidence="1" type="ordered locus">Nmag_3885</name>
</gene>
<proteinExistence type="predicted"/>
<evidence type="ECO:0000313" key="2">
    <source>
        <dbReference type="Proteomes" id="UP000001879"/>
    </source>
</evidence>
<reference evidence="2" key="1">
    <citation type="submission" date="2010-02" db="EMBL/GenBank/DDBJ databases">
        <title>Complete sequence of plasmid 1 of Natrialba magadii ATCC 43099.</title>
        <authorList>
            <consortium name="US DOE Joint Genome Institute"/>
            <person name="Lucas S."/>
            <person name="Copeland A."/>
            <person name="Lapidus A."/>
            <person name="Cheng J.-F."/>
            <person name="Bruce D."/>
            <person name="Goodwin L."/>
            <person name="Pitluck S."/>
            <person name="Davenport K."/>
            <person name="Saunders E."/>
            <person name="Detter J.C."/>
            <person name="Han C."/>
            <person name="Tapia R."/>
            <person name="Land M."/>
            <person name="Hauser L."/>
            <person name="Kyrpides N."/>
            <person name="Mikhailova N."/>
            <person name="De Castro R.E."/>
            <person name="Maupin-Furlow J.A."/>
            <person name="Woyke T."/>
        </authorList>
    </citation>
    <scope>NUCLEOTIDE SEQUENCE [LARGE SCALE GENOMIC DNA]</scope>
    <source>
        <strain evidence="2">ATCC 43099 / DSM 3394 / CCM 3739 / CIP 104546 / IAM 13178 / JCM 8861 / NBRC 102185 / NCIMB 2190 / MS3</strain>
        <plasmid evidence="2">pNMAG01</plasmid>
    </source>
</reference>
<evidence type="ECO:0000313" key="1">
    <source>
        <dbReference type="EMBL" id="ADD07426.1"/>
    </source>
</evidence>
<sequence length="47" mass="5355">MNMSVSTSRATTHDKAKPVVSGQLEYHVNEHPNCELYHLSRKNNQMA</sequence>
<geneLocation type="plasmid" evidence="1 2">
    <name>pNMAG01</name>
</geneLocation>